<organism evidence="9 10">
    <name type="scientific">Mucor flavus</name>
    <dbReference type="NCBI Taxonomy" id="439312"/>
    <lineage>
        <taxon>Eukaryota</taxon>
        <taxon>Fungi</taxon>
        <taxon>Fungi incertae sedis</taxon>
        <taxon>Mucoromycota</taxon>
        <taxon>Mucoromycotina</taxon>
        <taxon>Mucoromycetes</taxon>
        <taxon>Mucorales</taxon>
        <taxon>Mucorineae</taxon>
        <taxon>Mucoraceae</taxon>
        <taxon>Mucor</taxon>
    </lineage>
</organism>
<proteinExistence type="inferred from homology"/>
<name>A0ABP9YVQ0_9FUNG</name>
<accession>A0ABP9YVQ0</accession>
<evidence type="ECO:0000256" key="1">
    <source>
        <dbReference type="ARBA" id="ARBA00001947"/>
    </source>
</evidence>
<dbReference type="PANTHER" id="PTHR11409">
    <property type="entry name" value="ADENOSINE DEAMINASE"/>
    <property type="match status" value="1"/>
</dbReference>
<comment type="similarity">
    <text evidence="2">Belongs to the metallo-dependent hydrolases superfamily. Adenosine and AMP deaminases family.</text>
</comment>
<dbReference type="CDD" id="cd00443">
    <property type="entry name" value="ADA_AMPD"/>
    <property type="match status" value="1"/>
</dbReference>
<dbReference type="EMBL" id="BAABUK010000008">
    <property type="protein sequence ID" value="GAA5810902.1"/>
    <property type="molecule type" value="Genomic_DNA"/>
</dbReference>
<comment type="catalytic activity">
    <reaction evidence="7">
        <text>N(6)-methyl-AMP + H2O + H(+) = IMP + methylamine</text>
        <dbReference type="Rhea" id="RHEA:16001"/>
        <dbReference type="ChEBI" id="CHEBI:15377"/>
        <dbReference type="ChEBI" id="CHEBI:15378"/>
        <dbReference type="ChEBI" id="CHEBI:58053"/>
        <dbReference type="ChEBI" id="CHEBI:59338"/>
        <dbReference type="ChEBI" id="CHEBI:144842"/>
    </reaction>
    <physiologicalReaction direction="left-to-right" evidence="7">
        <dbReference type="Rhea" id="RHEA:16002"/>
    </physiologicalReaction>
</comment>
<protein>
    <recommendedName>
        <fullName evidence="8">Adenosine deaminase domain-containing protein</fullName>
    </recommendedName>
</protein>
<dbReference type="InterPro" id="IPR001365">
    <property type="entry name" value="A_deaminase_dom"/>
</dbReference>
<feature type="domain" description="Adenosine deaminase" evidence="8">
    <location>
        <begin position="13"/>
        <end position="323"/>
    </location>
</feature>
<dbReference type="Pfam" id="PF00962">
    <property type="entry name" value="A_deaminase"/>
    <property type="match status" value="1"/>
</dbReference>
<evidence type="ECO:0000256" key="3">
    <source>
        <dbReference type="ARBA" id="ARBA00022723"/>
    </source>
</evidence>
<evidence type="ECO:0000259" key="8">
    <source>
        <dbReference type="Pfam" id="PF00962"/>
    </source>
</evidence>
<dbReference type="InterPro" id="IPR006330">
    <property type="entry name" value="Ado/ade_deaminase"/>
</dbReference>
<dbReference type="PANTHER" id="PTHR11409:SF42">
    <property type="entry name" value="ADENOSINE DEAMINASE-LIKE PROTEIN"/>
    <property type="match status" value="1"/>
</dbReference>
<reference evidence="9 10" key="1">
    <citation type="submission" date="2024-04" db="EMBL/GenBank/DDBJ databases">
        <title>genome sequences of Mucor flavus KT1a and Helicostylum pulchrum KT1b strains isolated from the surface of a dry-aged beef.</title>
        <authorList>
            <person name="Toyotome T."/>
            <person name="Hosono M."/>
            <person name="Torimaru M."/>
            <person name="Fukuda K."/>
            <person name="Mikami N."/>
        </authorList>
    </citation>
    <scope>NUCLEOTIDE SEQUENCE [LARGE SCALE GENOMIC DNA]</scope>
    <source>
        <strain evidence="9 10">KT1a</strain>
    </source>
</reference>
<comment type="cofactor">
    <cofactor evidence="1">
        <name>Zn(2+)</name>
        <dbReference type="ChEBI" id="CHEBI:29105"/>
    </cofactor>
</comment>
<evidence type="ECO:0000256" key="5">
    <source>
        <dbReference type="ARBA" id="ARBA00022833"/>
    </source>
</evidence>
<keyword evidence="4" id="KW-0378">Hydrolase</keyword>
<dbReference type="SUPFAM" id="SSF51556">
    <property type="entry name" value="Metallo-dependent hydrolases"/>
    <property type="match status" value="1"/>
</dbReference>
<keyword evidence="10" id="KW-1185">Reference proteome</keyword>
<evidence type="ECO:0000256" key="2">
    <source>
        <dbReference type="ARBA" id="ARBA00006676"/>
    </source>
</evidence>
<comment type="caution">
    <text evidence="9">The sequence shown here is derived from an EMBL/GenBank/DDBJ whole genome shotgun (WGS) entry which is preliminary data.</text>
</comment>
<evidence type="ECO:0000256" key="7">
    <source>
        <dbReference type="ARBA" id="ARBA00048787"/>
    </source>
</evidence>
<evidence type="ECO:0000256" key="4">
    <source>
        <dbReference type="ARBA" id="ARBA00022801"/>
    </source>
</evidence>
<evidence type="ECO:0000313" key="10">
    <source>
        <dbReference type="Proteomes" id="UP001473302"/>
    </source>
</evidence>
<keyword evidence="5" id="KW-0862">Zinc</keyword>
<sequence>MPCSLSDFYVQLPKVELHAHLNGSLSPATMRELVERKKATKPELANFRIPDSLEMESFFPLFKFIYQLTDDVESVRIAARNVIDEFARDGVKYLELRSTPRKNEETGMTKRTYLDAVLSVIEEPRQDIVVKFIISIDRRNTLEEAQEVVDLALDFRSRGIVAIDLCGDVHTGSFENLRPAFERAQANRFPVTLHFNEIKENMVEAPTLLSIRPNRLGHATYLDDYCRKTIYKENIPVEICMTSNLLCKTASTYEEHHIRELLNDKHPFILCTDDKGVFFSDLSNEYKLAGEAFKLTHEELFEISLRSIDAIFSDEKTKNGLKQQWFAWREDFKGF</sequence>
<dbReference type="Gene3D" id="3.20.20.140">
    <property type="entry name" value="Metal-dependent hydrolases"/>
    <property type="match status" value="1"/>
</dbReference>
<keyword evidence="3" id="KW-0479">Metal-binding</keyword>
<dbReference type="Proteomes" id="UP001473302">
    <property type="component" value="Unassembled WGS sequence"/>
</dbReference>
<keyword evidence="6" id="KW-0546">Nucleotide metabolism</keyword>
<gene>
    <name evidence="9" type="ORF">MFLAVUS_004330</name>
</gene>
<evidence type="ECO:0000256" key="6">
    <source>
        <dbReference type="ARBA" id="ARBA00023080"/>
    </source>
</evidence>
<dbReference type="InterPro" id="IPR032466">
    <property type="entry name" value="Metal_Hydrolase"/>
</dbReference>
<evidence type="ECO:0000313" key="9">
    <source>
        <dbReference type="EMBL" id="GAA5810902.1"/>
    </source>
</evidence>